<reference evidence="15" key="1">
    <citation type="submission" date="2015-11" db="EMBL/GenBank/DDBJ databases">
        <authorList>
            <person name="Varghese N."/>
        </authorList>
    </citation>
    <scope>NUCLEOTIDE SEQUENCE [LARGE SCALE GENOMIC DNA]</scope>
</reference>
<evidence type="ECO:0000256" key="7">
    <source>
        <dbReference type="ARBA" id="ARBA00022822"/>
    </source>
</evidence>
<name>A0A0S4N3B7_9BACT</name>
<dbReference type="NCBIfam" id="NF009057">
    <property type="entry name" value="PRK12391.1"/>
    <property type="match status" value="1"/>
</dbReference>
<evidence type="ECO:0000256" key="9">
    <source>
        <dbReference type="ARBA" id="ARBA00023141"/>
    </source>
</evidence>
<proteinExistence type="inferred from homology"/>
<dbReference type="AlphaFoldDB" id="A0A0S4N3B7"/>
<keyword evidence="15" id="KW-1185">Reference proteome</keyword>
<organism evidence="14 15">
    <name type="scientific">Candidatus Thermokryptus mobilis</name>
    <dbReference type="NCBI Taxonomy" id="1643428"/>
    <lineage>
        <taxon>Bacteria</taxon>
        <taxon>Pseudomonadati</taxon>
        <taxon>Candidatus Kryptoniota</taxon>
        <taxon>Candidatus Thermokryptus</taxon>
    </lineage>
</organism>
<dbReference type="PROSITE" id="PS00168">
    <property type="entry name" value="TRP_SYNTHASE_BETA"/>
    <property type="match status" value="1"/>
</dbReference>
<dbReference type="CDD" id="cd06446">
    <property type="entry name" value="Trp-synth_B"/>
    <property type="match status" value="1"/>
</dbReference>
<dbReference type="InterPro" id="IPR006316">
    <property type="entry name" value="Trp_synth_b-like"/>
</dbReference>
<sequence length="463" mass="51874">MKKTKRVKAQSNRVYLSEREIPKKWYNIVYDLPEKPKPPINPKTGQPVSIDELSIIFAKSLIEQEISERQWIEIPEEVLKIYLLWRPTPLVRARNLEEALDTPARIYYKYEGVSPSGSHKPNTAVAQAYYNKLEGIEVLTTETGAGQWGSALAFACNYFDLKCKIFMVKASYEQKPYRKVLMQMWGADVTPSPSNETEVGKRILEMDPNSPGSLGIAISEAIEVAIQDEKNRYSLGSVLNHVLLHQTIIGLEAKKQLEKIDEYPTIIIGCVGGGSNFAGISFPFLMDKLYEKKKSLRILAVEPSACPTLTKGIYSYDYGDTSKLTPLLPMYTLGHDFIPPKIHAGGLRYHGMSPIVSKLYADGLIEARAYTQNEIFDAALKFAQTEGIVPAPESAHAIRAVIDEAVRARKENKEEVILFNLSGHGFFDMSAYQDYLSGALEDVVLTDAEIEELTRKLAGYPRP</sequence>
<evidence type="ECO:0000313" key="15">
    <source>
        <dbReference type="Proteomes" id="UP000320623"/>
    </source>
</evidence>
<comment type="similarity">
    <text evidence="4 12">Belongs to the TrpB family.</text>
</comment>
<dbReference type="PANTHER" id="PTHR48077:SF6">
    <property type="entry name" value="TRYPTOPHAN SYNTHASE"/>
    <property type="match status" value="1"/>
</dbReference>
<dbReference type="PIRSF" id="PIRSF001413">
    <property type="entry name" value="Trp_syn_beta"/>
    <property type="match status" value="1"/>
</dbReference>
<evidence type="ECO:0000259" key="13">
    <source>
        <dbReference type="Pfam" id="PF00291"/>
    </source>
</evidence>
<evidence type="ECO:0000256" key="1">
    <source>
        <dbReference type="ARBA" id="ARBA00001933"/>
    </source>
</evidence>
<comment type="subunit">
    <text evidence="5 12">Tetramer of two alpha and two beta chains.</text>
</comment>
<dbReference type="SUPFAM" id="SSF53686">
    <property type="entry name" value="Tryptophan synthase beta subunit-like PLP-dependent enzymes"/>
    <property type="match status" value="1"/>
</dbReference>
<evidence type="ECO:0000256" key="4">
    <source>
        <dbReference type="ARBA" id="ARBA00009982"/>
    </source>
</evidence>
<evidence type="ECO:0000256" key="5">
    <source>
        <dbReference type="ARBA" id="ARBA00011270"/>
    </source>
</evidence>
<dbReference type="GO" id="GO:0005737">
    <property type="term" value="C:cytoplasm"/>
    <property type="evidence" value="ECO:0007669"/>
    <property type="project" value="TreeGrafter"/>
</dbReference>
<comment type="pathway">
    <text evidence="3 12">Amino-acid biosynthesis; L-tryptophan biosynthesis; L-tryptophan from chorismate: step 5/5.</text>
</comment>
<evidence type="ECO:0000256" key="6">
    <source>
        <dbReference type="ARBA" id="ARBA00022605"/>
    </source>
</evidence>
<dbReference type="GO" id="GO:0004834">
    <property type="term" value="F:tryptophan synthase activity"/>
    <property type="evidence" value="ECO:0007669"/>
    <property type="project" value="UniProtKB-UniRule"/>
</dbReference>
<protein>
    <recommendedName>
        <fullName evidence="12">Tryptophan synthase beta chain</fullName>
        <ecNumber evidence="12">4.2.1.20</ecNumber>
    </recommendedName>
</protein>
<gene>
    <name evidence="12" type="primary">trpB</name>
    <name evidence="14" type="ORF">JGI1_01230</name>
</gene>
<feature type="modified residue" description="N6-(pyridoxal phosphate)lysine" evidence="12">
    <location>
        <position position="120"/>
    </location>
</feature>
<evidence type="ECO:0000256" key="3">
    <source>
        <dbReference type="ARBA" id="ARBA00004733"/>
    </source>
</evidence>
<dbReference type="UniPathway" id="UPA00035">
    <property type="reaction ID" value="UER00044"/>
</dbReference>
<dbReference type="PANTHER" id="PTHR48077">
    <property type="entry name" value="TRYPTOPHAN SYNTHASE-RELATED"/>
    <property type="match status" value="1"/>
</dbReference>
<dbReference type="InterPro" id="IPR001926">
    <property type="entry name" value="TrpB-like_PALP"/>
</dbReference>
<dbReference type="Pfam" id="PF00291">
    <property type="entry name" value="PALP"/>
    <property type="match status" value="1"/>
</dbReference>
<dbReference type="InterPro" id="IPR006653">
    <property type="entry name" value="Trp_synth_b_CS"/>
</dbReference>
<dbReference type="Proteomes" id="UP000320623">
    <property type="component" value="Unassembled WGS sequence"/>
</dbReference>
<evidence type="ECO:0000313" key="14">
    <source>
        <dbReference type="EMBL" id="CUU05339.1"/>
    </source>
</evidence>
<evidence type="ECO:0000256" key="11">
    <source>
        <dbReference type="ARBA" id="ARBA00049047"/>
    </source>
</evidence>
<comment type="catalytic activity">
    <reaction evidence="11 12">
        <text>(1S,2R)-1-C-(indol-3-yl)glycerol 3-phosphate + L-serine = D-glyceraldehyde 3-phosphate + L-tryptophan + H2O</text>
        <dbReference type="Rhea" id="RHEA:10532"/>
        <dbReference type="ChEBI" id="CHEBI:15377"/>
        <dbReference type="ChEBI" id="CHEBI:33384"/>
        <dbReference type="ChEBI" id="CHEBI:57912"/>
        <dbReference type="ChEBI" id="CHEBI:58866"/>
        <dbReference type="ChEBI" id="CHEBI:59776"/>
        <dbReference type="EC" id="4.2.1.20"/>
    </reaction>
</comment>
<keyword evidence="9 12" id="KW-0057">Aromatic amino acid biosynthesis</keyword>
<accession>A0A0S4N3B7</accession>
<dbReference type="Gene3D" id="3.40.50.1100">
    <property type="match status" value="2"/>
</dbReference>
<dbReference type="HAMAP" id="MF_00133">
    <property type="entry name" value="Trp_synth_beta"/>
    <property type="match status" value="1"/>
</dbReference>
<evidence type="ECO:0000256" key="2">
    <source>
        <dbReference type="ARBA" id="ARBA00002786"/>
    </source>
</evidence>
<dbReference type="NCBIfam" id="TIGR01415">
    <property type="entry name" value="trpB_rel"/>
    <property type="match status" value="1"/>
</dbReference>
<keyword evidence="7 12" id="KW-0822">Tryptophan biosynthesis</keyword>
<dbReference type="GO" id="GO:0052684">
    <property type="term" value="F:L-serine hydro-lyase (adding indole, L-tryptophan-forming) activity"/>
    <property type="evidence" value="ECO:0007669"/>
    <property type="project" value="TreeGrafter"/>
</dbReference>
<comment type="cofactor">
    <cofactor evidence="1 12">
        <name>pyridoxal 5'-phosphate</name>
        <dbReference type="ChEBI" id="CHEBI:597326"/>
    </cofactor>
</comment>
<comment type="function">
    <text evidence="2 12">The beta subunit is responsible for the synthesis of L-tryptophan from indole and L-serine.</text>
</comment>
<dbReference type="STRING" id="1643428.GCA_001442855_01203"/>
<dbReference type="OrthoDB" id="9766131at2"/>
<dbReference type="InterPro" id="IPR006654">
    <property type="entry name" value="Trp_synth_beta"/>
</dbReference>
<keyword evidence="6 12" id="KW-0028">Amino-acid biosynthesis</keyword>
<dbReference type="PIRSF" id="PIRSF500824">
    <property type="entry name" value="TrpB_prok"/>
    <property type="match status" value="1"/>
</dbReference>
<dbReference type="EMBL" id="FAOO01000007">
    <property type="protein sequence ID" value="CUU05339.1"/>
    <property type="molecule type" value="Genomic_DNA"/>
</dbReference>
<dbReference type="GO" id="GO:0030170">
    <property type="term" value="F:pyridoxal phosphate binding"/>
    <property type="evidence" value="ECO:0007669"/>
    <property type="project" value="InterPro"/>
</dbReference>
<dbReference type="RefSeq" id="WP_140944973.1">
    <property type="nucleotide sequence ID" value="NZ_FAOO01000007.1"/>
</dbReference>
<dbReference type="InterPro" id="IPR036052">
    <property type="entry name" value="TrpB-like_PALP_sf"/>
</dbReference>
<feature type="domain" description="Tryptophan synthase beta chain-like PALP" evidence="13">
    <location>
        <begin position="83"/>
        <end position="423"/>
    </location>
</feature>
<dbReference type="InterPro" id="IPR023026">
    <property type="entry name" value="Trp_synth_beta/beta-like"/>
</dbReference>
<evidence type="ECO:0000256" key="10">
    <source>
        <dbReference type="ARBA" id="ARBA00023239"/>
    </source>
</evidence>
<dbReference type="EC" id="4.2.1.20" evidence="12"/>
<keyword evidence="8 12" id="KW-0663">Pyridoxal phosphate</keyword>
<keyword evidence="10 12" id="KW-0456">Lyase</keyword>
<evidence type="ECO:0000256" key="12">
    <source>
        <dbReference type="HAMAP-Rule" id="MF_00133"/>
    </source>
</evidence>
<evidence type="ECO:0000256" key="8">
    <source>
        <dbReference type="ARBA" id="ARBA00022898"/>
    </source>
</evidence>